<dbReference type="Pfam" id="PF13360">
    <property type="entry name" value="PQQ_2"/>
    <property type="match status" value="1"/>
</dbReference>
<dbReference type="Proteomes" id="UP000474957">
    <property type="component" value="Unassembled WGS sequence"/>
</dbReference>
<dbReference type="PANTHER" id="PTHR34512">
    <property type="entry name" value="CELL SURFACE PROTEIN"/>
    <property type="match status" value="1"/>
</dbReference>
<dbReference type="InterPro" id="IPR002372">
    <property type="entry name" value="PQQ_rpt_dom"/>
</dbReference>
<name>A0A6L5YXA9_9RHOB</name>
<keyword evidence="4" id="KW-1185">Reference proteome</keyword>
<feature type="chain" id="PRO_5027081914" evidence="1">
    <location>
        <begin position="26"/>
        <end position="440"/>
    </location>
</feature>
<protein>
    <submittedName>
        <fullName evidence="3">PQQ-binding-like beta-propeller repeat protein</fullName>
    </submittedName>
</protein>
<dbReference type="InterPro" id="IPR011047">
    <property type="entry name" value="Quinoprotein_ADH-like_sf"/>
</dbReference>
<organism evidence="3 4">
    <name type="scientific">Halovulum marinum</name>
    <dbReference type="NCBI Taxonomy" id="2662447"/>
    <lineage>
        <taxon>Bacteria</taxon>
        <taxon>Pseudomonadati</taxon>
        <taxon>Pseudomonadota</taxon>
        <taxon>Alphaproteobacteria</taxon>
        <taxon>Rhodobacterales</taxon>
        <taxon>Paracoccaceae</taxon>
        <taxon>Halovulum</taxon>
    </lineage>
</organism>
<comment type="caution">
    <text evidence="3">The sequence shown here is derived from an EMBL/GenBank/DDBJ whole genome shotgun (WGS) entry which is preliminary data.</text>
</comment>
<dbReference type="InterPro" id="IPR015943">
    <property type="entry name" value="WD40/YVTN_repeat-like_dom_sf"/>
</dbReference>
<sequence length="440" mass="45784">MDDLMHRRRPRLLPAAALAALLALAACTEKEFILPGEREGIRPPEAAVDIQGAPPPLRLPASRANADWTHLNGDPTHLSPAVALSGAPRVLWTADIGEGSAKRQRLSAAPVVANGVVYTMDVASVVTAVSTSGRVLWRSALAPPRERPTEGFGGGLAAGDGALVVTTGYGEVLRLDPAGGAVQWRTAVEGPVRAAPTLADGRAMVVARGDLAYGIDLQTGAIDWRLQGLGEGAGLYGGASPAVRGPVVIFPFVTGEVRAALVRNGLTVWSASITGGRRDEVRSLIKDISGDPVIDFDVVYAANQAGRLVALDRRNGERIWTQQDGSYGPALPVGDSVFLVTDAAEVIRVAASDGRVLWRQPMPEWIDPARRKRAVPHFGPLLAGGRLIVASGDGVLRSFDPTSGRPLGQVALPGPAAAHPAIAGGVLYVVTGDGRLVALG</sequence>
<accession>A0A6L5YXA9</accession>
<reference evidence="3 4" key="1">
    <citation type="submission" date="2019-10" db="EMBL/GenBank/DDBJ databases">
        <title>Cognatihalovulum marinum gen. nov. sp. nov., a new member of the family Rhodobacteraceae isolated from deep seawater of the Northwest Indian Ocean.</title>
        <authorList>
            <person name="Ruan C."/>
            <person name="Wang J."/>
            <person name="Zheng X."/>
            <person name="Song L."/>
            <person name="Zhu Y."/>
            <person name="Huang Y."/>
            <person name="Lu Z."/>
            <person name="Du W."/>
            <person name="Huang L."/>
            <person name="Dai X."/>
        </authorList>
    </citation>
    <scope>NUCLEOTIDE SEQUENCE [LARGE SCALE GENOMIC DNA]</scope>
    <source>
        <strain evidence="3 4">2CG4</strain>
    </source>
</reference>
<dbReference type="InterPro" id="IPR018391">
    <property type="entry name" value="PQQ_b-propeller_rpt"/>
</dbReference>
<evidence type="ECO:0000313" key="3">
    <source>
        <dbReference type="EMBL" id="MSU88973.1"/>
    </source>
</evidence>
<dbReference type="EMBL" id="WIND01000002">
    <property type="protein sequence ID" value="MSU88973.1"/>
    <property type="molecule type" value="Genomic_DNA"/>
</dbReference>
<evidence type="ECO:0000259" key="2">
    <source>
        <dbReference type="Pfam" id="PF13360"/>
    </source>
</evidence>
<feature type="signal peptide" evidence="1">
    <location>
        <begin position="1"/>
        <end position="25"/>
    </location>
</feature>
<proteinExistence type="predicted"/>
<evidence type="ECO:0000313" key="4">
    <source>
        <dbReference type="Proteomes" id="UP000474957"/>
    </source>
</evidence>
<dbReference type="AlphaFoldDB" id="A0A6L5YXA9"/>
<dbReference type="Gene3D" id="2.130.10.10">
    <property type="entry name" value="YVTN repeat-like/Quinoprotein amine dehydrogenase"/>
    <property type="match status" value="2"/>
</dbReference>
<gene>
    <name evidence="3" type="ORF">GE300_04955</name>
</gene>
<dbReference type="SMART" id="SM00564">
    <property type="entry name" value="PQQ"/>
    <property type="match status" value="6"/>
</dbReference>
<dbReference type="RefSeq" id="WP_154445436.1">
    <property type="nucleotide sequence ID" value="NZ_WIND01000002.1"/>
</dbReference>
<dbReference type="PANTHER" id="PTHR34512:SF30">
    <property type="entry name" value="OUTER MEMBRANE PROTEIN ASSEMBLY FACTOR BAMB"/>
    <property type="match status" value="1"/>
</dbReference>
<feature type="domain" description="Pyrrolo-quinoline quinone repeat" evidence="2">
    <location>
        <begin position="124"/>
        <end position="360"/>
    </location>
</feature>
<evidence type="ECO:0000256" key="1">
    <source>
        <dbReference type="SAM" id="SignalP"/>
    </source>
</evidence>
<dbReference type="SUPFAM" id="SSF50998">
    <property type="entry name" value="Quinoprotein alcohol dehydrogenase-like"/>
    <property type="match status" value="2"/>
</dbReference>
<keyword evidence="1" id="KW-0732">Signal</keyword>
<dbReference type="PROSITE" id="PS51257">
    <property type="entry name" value="PROKAR_LIPOPROTEIN"/>
    <property type="match status" value="1"/>
</dbReference>